<dbReference type="PANTHER" id="PTHR30136">
    <property type="entry name" value="HELIX-TURN-HELIX TRANSCRIPTIONAL REGULATOR, ICLR FAMILY"/>
    <property type="match status" value="1"/>
</dbReference>
<protein>
    <submittedName>
        <fullName evidence="6">Acetate operon repressor</fullName>
    </submittedName>
</protein>
<evidence type="ECO:0000313" key="7">
    <source>
        <dbReference type="Proteomes" id="UP000050783"/>
    </source>
</evidence>
<reference evidence="6 7" key="1">
    <citation type="submission" date="2015-09" db="EMBL/GenBank/DDBJ databases">
        <authorList>
            <consortium name="Swine Surveillance"/>
        </authorList>
    </citation>
    <scope>NUCLEOTIDE SEQUENCE [LARGE SCALE GENOMIC DNA]</scope>
    <source>
        <strain evidence="6 7">CECT 4292</strain>
    </source>
</reference>
<dbReference type="STRING" id="81569.RUM4293_01557"/>
<dbReference type="OrthoDB" id="9807558at2"/>
<dbReference type="RefSeq" id="WP_058276773.1">
    <property type="nucleotide sequence ID" value="NZ_CYPU01000021.1"/>
</dbReference>
<feature type="domain" description="IclR-ED" evidence="5">
    <location>
        <begin position="89"/>
        <end position="272"/>
    </location>
</feature>
<dbReference type="InterPro" id="IPR050707">
    <property type="entry name" value="HTH_MetabolicPath_Reg"/>
</dbReference>
<name>A0A0P1ED69_9RHOB</name>
<gene>
    <name evidence="6" type="primary">iclR_3</name>
    <name evidence="6" type="ORF">RUA4292_01198</name>
</gene>
<evidence type="ECO:0000313" key="6">
    <source>
        <dbReference type="EMBL" id="CUH47031.1"/>
    </source>
</evidence>
<dbReference type="PROSITE" id="PS51077">
    <property type="entry name" value="HTH_ICLR"/>
    <property type="match status" value="1"/>
</dbReference>
<dbReference type="InterPro" id="IPR005471">
    <property type="entry name" value="Tscrpt_reg_IclR_N"/>
</dbReference>
<dbReference type="SMART" id="SM00346">
    <property type="entry name" value="HTH_ICLR"/>
    <property type="match status" value="1"/>
</dbReference>
<dbReference type="Pfam" id="PF09339">
    <property type="entry name" value="HTH_IclR"/>
    <property type="match status" value="1"/>
</dbReference>
<dbReference type="SUPFAM" id="SSF55781">
    <property type="entry name" value="GAF domain-like"/>
    <property type="match status" value="1"/>
</dbReference>
<dbReference type="PANTHER" id="PTHR30136:SF24">
    <property type="entry name" value="HTH-TYPE TRANSCRIPTIONAL REPRESSOR ALLR"/>
    <property type="match status" value="1"/>
</dbReference>
<dbReference type="GO" id="GO:0003677">
    <property type="term" value="F:DNA binding"/>
    <property type="evidence" value="ECO:0007669"/>
    <property type="project" value="UniProtKB-KW"/>
</dbReference>
<feature type="domain" description="HTH iclR-type" evidence="4">
    <location>
        <begin position="27"/>
        <end position="88"/>
    </location>
</feature>
<keyword evidence="2" id="KW-0238">DNA-binding</keyword>
<dbReference type="PROSITE" id="PS51078">
    <property type="entry name" value="ICLR_ED"/>
    <property type="match status" value="1"/>
</dbReference>
<dbReference type="Pfam" id="PF01614">
    <property type="entry name" value="IclR_C"/>
    <property type="match status" value="1"/>
</dbReference>
<organism evidence="6 7">
    <name type="scientific">Ruegeria atlantica</name>
    <dbReference type="NCBI Taxonomy" id="81569"/>
    <lineage>
        <taxon>Bacteria</taxon>
        <taxon>Pseudomonadati</taxon>
        <taxon>Pseudomonadota</taxon>
        <taxon>Alphaproteobacteria</taxon>
        <taxon>Rhodobacterales</taxon>
        <taxon>Roseobacteraceae</taxon>
        <taxon>Ruegeria</taxon>
    </lineage>
</organism>
<sequence>MNETKKPLRRGRPRLKANEEKAEVSLVVALDRGIQVLIFLADRRCATLAELAKVTAIPAATAHRLLTTLQQRGMVVHDAEKGKWRIGPQSYRIGSTFEEGSNLLEVAPAEMRILSEETGETANLAIEEGGLLLFLVQVESENPIRASFKNGTAAHFHTSGVGKAIMAFMDEAALESFLTPQILVQQTPNSITDVQELKAELCKSRERGWALDDEERFLGMRCIAAPIFDSLGKVVAGVSVSGPITRFPDHKLEDLAKLVVKAATTISDKLTQSSAGS</sequence>
<dbReference type="GO" id="GO:0045892">
    <property type="term" value="P:negative regulation of DNA-templated transcription"/>
    <property type="evidence" value="ECO:0007669"/>
    <property type="project" value="TreeGrafter"/>
</dbReference>
<dbReference type="InterPro" id="IPR036388">
    <property type="entry name" value="WH-like_DNA-bd_sf"/>
</dbReference>
<evidence type="ECO:0000256" key="1">
    <source>
        <dbReference type="ARBA" id="ARBA00023015"/>
    </source>
</evidence>
<proteinExistence type="predicted"/>
<dbReference type="InterPro" id="IPR036390">
    <property type="entry name" value="WH_DNA-bd_sf"/>
</dbReference>
<evidence type="ECO:0000256" key="2">
    <source>
        <dbReference type="ARBA" id="ARBA00023125"/>
    </source>
</evidence>
<evidence type="ECO:0000259" key="4">
    <source>
        <dbReference type="PROSITE" id="PS51077"/>
    </source>
</evidence>
<dbReference type="Gene3D" id="1.10.10.10">
    <property type="entry name" value="Winged helix-like DNA-binding domain superfamily/Winged helix DNA-binding domain"/>
    <property type="match status" value="1"/>
</dbReference>
<dbReference type="GeneID" id="55492463"/>
<dbReference type="InterPro" id="IPR029016">
    <property type="entry name" value="GAF-like_dom_sf"/>
</dbReference>
<dbReference type="Proteomes" id="UP000050783">
    <property type="component" value="Unassembled WGS sequence"/>
</dbReference>
<dbReference type="InterPro" id="IPR014757">
    <property type="entry name" value="Tscrpt_reg_IclR_C"/>
</dbReference>
<dbReference type="GO" id="GO:0003700">
    <property type="term" value="F:DNA-binding transcription factor activity"/>
    <property type="evidence" value="ECO:0007669"/>
    <property type="project" value="TreeGrafter"/>
</dbReference>
<dbReference type="SUPFAM" id="SSF46785">
    <property type="entry name" value="Winged helix' DNA-binding domain"/>
    <property type="match status" value="1"/>
</dbReference>
<evidence type="ECO:0000259" key="5">
    <source>
        <dbReference type="PROSITE" id="PS51078"/>
    </source>
</evidence>
<accession>A0A0P1ED69</accession>
<dbReference type="EMBL" id="CYPU01000021">
    <property type="protein sequence ID" value="CUH47031.1"/>
    <property type="molecule type" value="Genomic_DNA"/>
</dbReference>
<evidence type="ECO:0000256" key="3">
    <source>
        <dbReference type="ARBA" id="ARBA00023163"/>
    </source>
</evidence>
<keyword evidence="3" id="KW-0804">Transcription</keyword>
<keyword evidence="1" id="KW-0805">Transcription regulation</keyword>
<dbReference type="Gene3D" id="3.30.450.40">
    <property type="match status" value="1"/>
</dbReference>
<dbReference type="AlphaFoldDB" id="A0A0P1ED69"/>